<dbReference type="InterPro" id="IPR001986">
    <property type="entry name" value="Enolpyruvate_Tfrase_dom"/>
</dbReference>
<evidence type="ECO:0000256" key="7">
    <source>
        <dbReference type="ARBA" id="ARBA00022984"/>
    </source>
</evidence>
<keyword evidence="3 12" id="KW-0963">Cytoplasm</keyword>
<dbReference type="eggNOG" id="COG0766">
    <property type="taxonomic scope" value="Bacteria"/>
</dbReference>
<dbReference type="EC" id="2.5.1.7" evidence="12"/>
<evidence type="ECO:0000313" key="15">
    <source>
        <dbReference type="Proteomes" id="UP000008457"/>
    </source>
</evidence>
<evidence type="ECO:0000313" key="14">
    <source>
        <dbReference type="EMBL" id="AEE96777.1"/>
    </source>
</evidence>
<keyword evidence="9 12" id="KW-0961">Cell wall biogenesis/degradation</keyword>
<dbReference type="Proteomes" id="UP000008457">
    <property type="component" value="Chromosome"/>
</dbReference>
<feature type="binding site" evidence="12">
    <location>
        <position position="92"/>
    </location>
    <ligand>
        <name>UDP-N-acetyl-alpha-D-glucosamine</name>
        <dbReference type="ChEBI" id="CHEBI:57705"/>
    </ligand>
</feature>
<dbReference type="CDD" id="cd01555">
    <property type="entry name" value="UdpNAET"/>
    <property type="match status" value="1"/>
</dbReference>
<proteinExistence type="inferred from homology"/>
<evidence type="ECO:0000259" key="13">
    <source>
        <dbReference type="Pfam" id="PF00275"/>
    </source>
</evidence>
<feature type="domain" description="Enolpyruvate transferase" evidence="13">
    <location>
        <begin position="8"/>
        <end position="405"/>
    </location>
</feature>
<dbReference type="InterPro" id="IPR005750">
    <property type="entry name" value="UDP_GlcNAc_COvinyl_MurA"/>
</dbReference>
<organism evidence="14 15">
    <name type="scientific">Mahella australiensis (strain DSM 15567 / CIP 107919 / 50-1 BON)</name>
    <dbReference type="NCBI Taxonomy" id="697281"/>
    <lineage>
        <taxon>Bacteria</taxon>
        <taxon>Bacillati</taxon>
        <taxon>Bacillota</taxon>
        <taxon>Clostridia</taxon>
        <taxon>Thermoanaerobacterales</taxon>
        <taxon>Thermoanaerobacterales Family IV. Incertae Sedis</taxon>
        <taxon>Mahella</taxon>
    </lineage>
</organism>
<dbReference type="GO" id="GO:0071555">
    <property type="term" value="P:cell wall organization"/>
    <property type="evidence" value="ECO:0007669"/>
    <property type="project" value="UniProtKB-KW"/>
</dbReference>
<protein>
    <recommendedName>
        <fullName evidence="12">UDP-N-acetylglucosamine 1-carboxyvinyltransferase</fullName>
        <ecNumber evidence="12">2.5.1.7</ecNumber>
    </recommendedName>
    <alternativeName>
        <fullName evidence="12">Enoylpyruvate transferase</fullName>
    </alternativeName>
    <alternativeName>
        <fullName evidence="12">UDP-N-acetylglucosamine enolpyruvyl transferase</fullName>
        <shortName evidence="12">EPT</shortName>
    </alternativeName>
</protein>
<sequence>MSMMRIAGGSCLKGKVKVGGSKNAALPILAAALLNGGVSVIENCPYLADVVAMIEILQYIGCKVEYDDHCAIIDSGGLNDWILPDKLFKELRSSIVLLGPMLARMGKARFTYPGGCDIGKRPIDLHLKGLKMLGAHIDERDGHLICSADKLVGNHIILGYPSVGATENIMLAAVMAQGKTIITNAAREPEIWDLQCFINKMGGKVSGAGTSIITIEGVDRLHAVHHSIIPDRIVAGTYMAASAITGGDVVLDNINAGHMVAIIDKYKDMGCDILSDGDSLRVKGPHRICPVDITTLPYPGFPTDMQAITMAVLTKADGISRIVETVFENRFRHVNDLIAMGADIMLCDKTAIIKGVQELKGAEVKAKDLRGGAALIIAALAARGVTLIDDIYFVNRGYEGMCDVLNNLGADVSIVS</sequence>
<dbReference type="STRING" id="697281.Mahau_1589"/>
<dbReference type="HOGENOM" id="CLU_027387_0_0_9"/>
<feature type="binding site" evidence="12">
    <location>
        <begin position="121"/>
        <end position="125"/>
    </location>
    <ligand>
        <name>UDP-N-acetyl-alpha-D-glucosamine</name>
        <dbReference type="ChEBI" id="CHEBI:57705"/>
    </ligand>
</feature>
<dbReference type="GO" id="GO:0051301">
    <property type="term" value="P:cell division"/>
    <property type="evidence" value="ECO:0007669"/>
    <property type="project" value="UniProtKB-KW"/>
</dbReference>
<keyword evidence="5 12" id="KW-0808">Transferase</keyword>
<dbReference type="UniPathway" id="UPA00219"/>
<feature type="binding site" evidence="12">
    <location>
        <position position="326"/>
    </location>
    <ligand>
        <name>UDP-N-acetyl-alpha-D-glucosamine</name>
        <dbReference type="ChEBI" id="CHEBI:57705"/>
    </ligand>
</feature>
<evidence type="ECO:0000256" key="12">
    <source>
        <dbReference type="HAMAP-Rule" id="MF_00111"/>
    </source>
</evidence>
<dbReference type="GO" id="GO:0019277">
    <property type="term" value="P:UDP-N-acetylgalactosamine biosynthetic process"/>
    <property type="evidence" value="ECO:0007669"/>
    <property type="project" value="InterPro"/>
</dbReference>
<evidence type="ECO:0000256" key="2">
    <source>
        <dbReference type="ARBA" id="ARBA00004752"/>
    </source>
</evidence>
<dbReference type="PANTHER" id="PTHR43783:SF1">
    <property type="entry name" value="UDP-N-ACETYLGLUCOSAMINE 1-CARBOXYVINYLTRANSFERASE"/>
    <property type="match status" value="1"/>
</dbReference>
<evidence type="ECO:0000256" key="6">
    <source>
        <dbReference type="ARBA" id="ARBA00022960"/>
    </source>
</evidence>
<evidence type="ECO:0000256" key="5">
    <source>
        <dbReference type="ARBA" id="ARBA00022679"/>
    </source>
</evidence>
<feature type="binding site" evidence="12">
    <location>
        <position position="304"/>
    </location>
    <ligand>
        <name>UDP-N-acetyl-alpha-D-glucosamine</name>
        <dbReference type="ChEBI" id="CHEBI:57705"/>
    </ligand>
</feature>
<comment type="similarity">
    <text evidence="10 12">Belongs to the EPSP synthase family. MurA subfamily.</text>
</comment>
<evidence type="ECO:0000256" key="9">
    <source>
        <dbReference type="ARBA" id="ARBA00023316"/>
    </source>
</evidence>
<evidence type="ECO:0000256" key="3">
    <source>
        <dbReference type="ARBA" id="ARBA00022490"/>
    </source>
</evidence>
<keyword evidence="6 12" id="KW-0133">Cell shape</keyword>
<dbReference type="InterPro" id="IPR036968">
    <property type="entry name" value="Enolpyruvate_Tfrase_sf"/>
</dbReference>
<evidence type="ECO:0000256" key="10">
    <source>
        <dbReference type="ARBA" id="ARBA00038367"/>
    </source>
</evidence>
<name>F3ZZ18_MAHA5</name>
<evidence type="ECO:0000256" key="11">
    <source>
        <dbReference type="ARBA" id="ARBA00047527"/>
    </source>
</evidence>
<feature type="binding site" evidence="12">
    <location>
        <begin position="22"/>
        <end position="23"/>
    </location>
    <ligand>
        <name>phosphoenolpyruvate</name>
        <dbReference type="ChEBI" id="CHEBI:58702"/>
    </ligand>
</feature>
<dbReference type="GO" id="GO:0009252">
    <property type="term" value="P:peptidoglycan biosynthetic process"/>
    <property type="evidence" value="ECO:0007669"/>
    <property type="project" value="UniProtKB-UniRule"/>
</dbReference>
<dbReference type="EMBL" id="CP002360">
    <property type="protein sequence ID" value="AEE96777.1"/>
    <property type="molecule type" value="Genomic_DNA"/>
</dbReference>
<dbReference type="GO" id="GO:0008760">
    <property type="term" value="F:UDP-N-acetylglucosamine 1-carboxyvinyltransferase activity"/>
    <property type="evidence" value="ECO:0007669"/>
    <property type="project" value="UniProtKB-UniRule"/>
</dbReference>
<keyword evidence="15" id="KW-1185">Reference proteome</keyword>
<keyword evidence="4 12" id="KW-0132">Cell division</keyword>
<dbReference type="Pfam" id="PF00275">
    <property type="entry name" value="EPSP_synthase"/>
    <property type="match status" value="1"/>
</dbReference>
<dbReference type="InterPro" id="IPR013792">
    <property type="entry name" value="RNA3'P_cycl/enolpyr_Trfase_a/b"/>
</dbReference>
<comment type="subcellular location">
    <subcellularLocation>
        <location evidence="1 12">Cytoplasm</location>
    </subcellularLocation>
</comment>
<comment type="catalytic activity">
    <reaction evidence="11 12">
        <text>phosphoenolpyruvate + UDP-N-acetyl-alpha-D-glucosamine = UDP-N-acetyl-3-O-(1-carboxyvinyl)-alpha-D-glucosamine + phosphate</text>
        <dbReference type="Rhea" id="RHEA:18681"/>
        <dbReference type="ChEBI" id="CHEBI:43474"/>
        <dbReference type="ChEBI" id="CHEBI:57705"/>
        <dbReference type="ChEBI" id="CHEBI:58702"/>
        <dbReference type="ChEBI" id="CHEBI:68483"/>
        <dbReference type="EC" id="2.5.1.7"/>
    </reaction>
</comment>
<dbReference type="GO" id="GO:0005737">
    <property type="term" value="C:cytoplasm"/>
    <property type="evidence" value="ECO:0007669"/>
    <property type="project" value="UniProtKB-SubCell"/>
</dbReference>
<dbReference type="RefSeq" id="WP_013781206.1">
    <property type="nucleotide sequence ID" value="NC_015520.1"/>
</dbReference>
<comment type="caution">
    <text evidence="12">Lacks conserved residue(s) required for the propagation of feature annotation.</text>
</comment>
<accession>F3ZZ18</accession>
<comment type="function">
    <text evidence="12">Cell wall formation. Adds enolpyruvyl to UDP-N-acetylglucosamine.</text>
</comment>
<keyword evidence="12" id="KW-0670">Pyruvate</keyword>
<dbReference type="SUPFAM" id="SSF55205">
    <property type="entry name" value="EPT/RTPC-like"/>
    <property type="match status" value="1"/>
</dbReference>
<dbReference type="NCBIfam" id="TIGR01072">
    <property type="entry name" value="murA"/>
    <property type="match status" value="1"/>
</dbReference>
<reference evidence="15" key="1">
    <citation type="submission" date="2010-11" db="EMBL/GenBank/DDBJ databases">
        <title>The complete genome of Mahella australiensis DSM 15567.</title>
        <authorList>
            <consortium name="US DOE Joint Genome Institute (JGI-PGF)"/>
            <person name="Lucas S."/>
            <person name="Copeland A."/>
            <person name="Lapidus A."/>
            <person name="Bruce D."/>
            <person name="Goodwin L."/>
            <person name="Pitluck S."/>
            <person name="Kyrpides N."/>
            <person name="Mavromatis K."/>
            <person name="Pagani I."/>
            <person name="Ivanova N."/>
            <person name="Teshima H."/>
            <person name="Brettin T."/>
            <person name="Detter J.C."/>
            <person name="Han C."/>
            <person name="Tapia R."/>
            <person name="Land M."/>
            <person name="Hauser L."/>
            <person name="Markowitz V."/>
            <person name="Cheng J.-F."/>
            <person name="Hugenholtz P."/>
            <person name="Woyke T."/>
            <person name="Wu D."/>
            <person name="Spring S."/>
            <person name="Pukall R."/>
            <person name="Steenblock K."/>
            <person name="Schneider S."/>
            <person name="Klenk H.-P."/>
            <person name="Eisen J.A."/>
        </authorList>
    </citation>
    <scope>NUCLEOTIDE SEQUENCE [LARGE SCALE GENOMIC DNA]</scope>
    <source>
        <strain evidence="15">DSM 15567 / CIP 107919 / 50-1 BON</strain>
    </source>
</reference>
<evidence type="ECO:0000256" key="4">
    <source>
        <dbReference type="ARBA" id="ARBA00022618"/>
    </source>
</evidence>
<dbReference type="GO" id="GO:0008360">
    <property type="term" value="P:regulation of cell shape"/>
    <property type="evidence" value="ECO:0007669"/>
    <property type="project" value="UniProtKB-KW"/>
</dbReference>
<dbReference type="AlphaFoldDB" id="F3ZZ18"/>
<feature type="active site" description="Proton donor" evidence="12">
    <location>
        <position position="116"/>
    </location>
</feature>
<dbReference type="Gene3D" id="3.65.10.10">
    <property type="entry name" value="Enolpyruvate transferase domain"/>
    <property type="match status" value="2"/>
</dbReference>
<dbReference type="HAMAP" id="MF_00111">
    <property type="entry name" value="MurA"/>
    <property type="match status" value="1"/>
</dbReference>
<feature type="modified residue" description="2-(S-cysteinyl)pyruvic acid O-phosphothioketal" evidence="12">
    <location>
        <position position="116"/>
    </location>
</feature>
<comment type="pathway">
    <text evidence="2 12">Cell wall biogenesis; peptidoglycan biosynthesis.</text>
</comment>
<gene>
    <name evidence="12" type="primary">murA</name>
    <name evidence="14" type="ordered locus">Mahau_1589</name>
</gene>
<dbReference type="PANTHER" id="PTHR43783">
    <property type="entry name" value="UDP-N-ACETYLGLUCOSAMINE 1-CARBOXYVINYLTRANSFERASE"/>
    <property type="match status" value="1"/>
</dbReference>
<dbReference type="InterPro" id="IPR050068">
    <property type="entry name" value="MurA_subfamily"/>
</dbReference>
<keyword evidence="7 12" id="KW-0573">Peptidoglycan synthesis</keyword>
<dbReference type="NCBIfam" id="NF006873">
    <property type="entry name" value="PRK09369.1"/>
    <property type="match status" value="1"/>
</dbReference>
<evidence type="ECO:0000256" key="1">
    <source>
        <dbReference type="ARBA" id="ARBA00004496"/>
    </source>
</evidence>
<keyword evidence="8 12" id="KW-0131">Cell cycle</keyword>
<reference evidence="14 15" key="2">
    <citation type="journal article" date="2011" name="Stand. Genomic Sci.">
        <title>Complete genome sequence of Mahella australiensis type strain (50-1 BON).</title>
        <authorList>
            <person name="Sikorski J."/>
            <person name="Teshima H."/>
            <person name="Nolan M."/>
            <person name="Lucas S."/>
            <person name="Hammon N."/>
            <person name="Deshpande S."/>
            <person name="Cheng J.F."/>
            <person name="Pitluck S."/>
            <person name="Liolios K."/>
            <person name="Pagani I."/>
            <person name="Ivanova N."/>
            <person name="Huntemann M."/>
            <person name="Mavromatis K."/>
            <person name="Ovchinikova G."/>
            <person name="Pati A."/>
            <person name="Tapia R."/>
            <person name="Han C."/>
            <person name="Goodwin L."/>
            <person name="Chen A."/>
            <person name="Palaniappan K."/>
            <person name="Land M."/>
            <person name="Hauser L."/>
            <person name="Ngatchou-Djao O.D."/>
            <person name="Rohde M."/>
            <person name="Pukall R."/>
            <person name="Spring S."/>
            <person name="Abt B."/>
            <person name="Goker M."/>
            <person name="Detter J.C."/>
            <person name="Woyke T."/>
            <person name="Bristow J."/>
            <person name="Markowitz V."/>
            <person name="Hugenholtz P."/>
            <person name="Eisen J.A."/>
            <person name="Kyrpides N.C."/>
            <person name="Klenk H.P."/>
            <person name="Lapidus A."/>
        </authorList>
    </citation>
    <scope>NUCLEOTIDE SEQUENCE [LARGE SCALE GENOMIC DNA]</scope>
    <source>
        <strain evidence="15">DSM 15567 / CIP 107919 / 50-1 BON</strain>
    </source>
</reference>
<dbReference type="KEGG" id="mas:Mahau_1589"/>
<evidence type="ECO:0000256" key="8">
    <source>
        <dbReference type="ARBA" id="ARBA00023306"/>
    </source>
</evidence>